<dbReference type="SUPFAM" id="SSF51055">
    <property type="entry name" value="Carbohydrate binding domain"/>
    <property type="match status" value="2"/>
</dbReference>
<proteinExistence type="predicted"/>
<reference evidence="5 6" key="1">
    <citation type="submission" date="2014-04" db="EMBL/GenBank/DDBJ databases">
        <authorList>
            <consortium name="DOE Joint Genome Institute"/>
            <person name="Kuo A."/>
            <person name="Kohler A."/>
            <person name="Jargeat P."/>
            <person name="Nagy L.G."/>
            <person name="Floudas D."/>
            <person name="Copeland A."/>
            <person name="Barry K.W."/>
            <person name="Cichocki N."/>
            <person name="Veneault-Fourrey C."/>
            <person name="LaButti K."/>
            <person name="Lindquist E.A."/>
            <person name="Lipzen A."/>
            <person name="Lundell T."/>
            <person name="Morin E."/>
            <person name="Murat C."/>
            <person name="Sun H."/>
            <person name="Tunlid A."/>
            <person name="Henrissat B."/>
            <person name="Grigoriev I.V."/>
            <person name="Hibbett D.S."/>
            <person name="Martin F."/>
            <person name="Nordberg H.P."/>
            <person name="Cantor M.N."/>
            <person name="Hua S.X."/>
        </authorList>
    </citation>
    <scope>NUCLEOTIDE SEQUENCE [LARGE SCALE GENOMIC DNA]</scope>
    <source>
        <strain evidence="5 6">Ve08.2h10</strain>
    </source>
</reference>
<keyword evidence="6" id="KW-1185">Reference proteome</keyword>
<feature type="chain" id="PRO_5002225702" evidence="3">
    <location>
        <begin position="23"/>
        <end position="240"/>
    </location>
</feature>
<feature type="region of interest" description="Disordered" evidence="2">
    <location>
        <begin position="36"/>
        <end position="126"/>
    </location>
</feature>
<dbReference type="InterPro" id="IPR036573">
    <property type="entry name" value="CBM_sf_5/12"/>
</dbReference>
<evidence type="ECO:0000259" key="4">
    <source>
        <dbReference type="SMART" id="SM00495"/>
    </source>
</evidence>
<keyword evidence="1" id="KW-0378">Hydrolase</keyword>
<evidence type="ECO:0000313" key="5">
    <source>
        <dbReference type="EMBL" id="KIK94207.1"/>
    </source>
</evidence>
<sequence>MIPTTFFAAAAVLSSFSAFTGAVVVPRDGTFTYLTPQPTAPGTAAPVSSTASTHSTHSTQSTYSSTASATSIYTTSSTPSTTQSTYSTQPTYTTPTTPQTTPIAYPTTTDHSTAYPQPPSGSNPPPFQFNCDGVQRWQENLAYVAGNKVIFDGKLYTAKQWSYNNSPASSAGEWSLDSDCTRPISNKANCSGVAAWQKSQAYTSGSKVIYNGHLWLAVQWTTSNVPGDTSGTWKDQGACA</sequence>
<organism evidence="5 6">
    <name type="scientific">Paxillus rubicundulus Ve08.2h10</name>
    <dbReference type="NCBI Taxonomy" id="930991"/>
    <lineage>
        <taxon>Eukaryota</taxon>
        <taxon>Fungi</taxon>
        <taxon>Dikarya</taxon>
        <taxon>Basidiomycota</taxon>
        <taxon>Agaricomycotina</taxon>
        <taxon>Agaricomycetes</taxon>
        <taxon>Agaricomycetidae</taxon>
        <taxon>Boletales</taxon>
        <taxon>Paxilineae</taxon>
        <taxon>Paxillaceae</taxon>
        <taxon>Paxillus</taxon>
    </lineage>
</organism>
<feature type="compositionally biased region" description="Low complexity" evidence="2">
    <location>
        <begin position="36"/>
        <end position="109"/>
    </location>
</feature>
<dbReference type="InParanoid" id="A0A0D0DAP8"/>
<dbReference type="InterPro" id="IPR003610">
    <property type="entry name" value="CBM5/12"/>
</dbReference>
<protein>
    <submittedName>
        <fullName evidence="5">Carbohydrate-binding module family 5 protein</fullName>
    </submittedName>
</protein>
<dbReference type="GO" id="GO:0030246">
    <property type="term" value="F:carbohydrate binding"/>
    <property type="evidence" value="ECO:0007669"/>
    <property type="project" value="InterPro"/>
</dbReference>
<keyword evidence="3" id="KW-0732">Signal</keyword>
<evidence type="ECO:0000256" key="1">
    <source>
        <dbReference type="ARBA" id="ARBA00022801"/>
    </source>
</evidence>
<dbReference type="CDD" id="cd12215">
    <property type="entry name" value="ChiC_BD"/>
    <property type="match status" value="2"/>
</dbReference>
<dbReference type="GO" id="GO:0004553">
    <property type="term" value="F:hydrolase activity, hydrolyzing O-glycosyl compounds"/>
    <property type="evidence" value="ECO:0007669"/>
    <property type="project" value="InterPro"/>
</dbReference>
<evidence type="ECO:0000256" key="2">
    <source>
        <dbReference type="SAM" id="MobiDB-lite"/>
    </source>
</evidence>
<dbReference type="Proteomes" id="UP000054538">
    <property type="component" value="Unassembled WGS sequence"/>
</dbReference>
<dbReference type="GO" id="GO:0005576">
    <property type="term" value="C:extracellular region"/>
    <property type="evidence" value="ECO:0007669"/>
    <property type="project" value="InterPro"/>
</dbReference>
<dbReference type="EMBL" id="KN825123">
    <property type="protein sequence ID" value="KIK94207.1"/>
    <property type="molecule type" value="Genomic_DNA"/>
</dbReference>
<feature type="domain" description="Chitin-binding type-3" evidence="4">
    <location>
        <begin position="193"/>
        <end position="236"/>
    </location>
</feature>
<evidence type="ECO:0000256" key="3">
    <source>
        <dbReference type="SAM" id="SignalP"/>
    </source>
</evidence>
<dbReference type="Gene3D" id="2.10.10.20">
    <property type="entry name" value="Carbohydrate-binding module superfamily 5/12"/>
    <property type="match status" value="2"/>
</dbReference>
<name>A0A0D0DAP8_9AGAM</name>
<evidence type="ECO:0000313" key="6">
    <source>
        <dbReference type="Proteomes" id="UP000054538"/>
    </source>
</evidence>
<dbReference type="AlphaFoldDB" id="A0A0D0DAP8"/>
<dbReference type="Pfam" id="PF02839">
    <property type="entry name" value="CBM_5_12"/>
    <property type="match status" value="2"/>
</dbReference>
<accession>A0A0D0DAP8</accession>
<reference evidence="6" key="2">
    <citation type="submission" date="2015-01" db="EMBL/GenBank/DDBJ databases">
        <title>Evolutionary Origins and Diversification of the Mycorrhizal Mutualists.</title>
        <authorList>
            <consortium name="DOE Joint Genome Institute"/>
            <consortium name="Mycorrhizal Genomics Consortium"/>
            <person name="Kohler A."/>
            <person name="Kuo A."/>
            <person name="Nagy L.G."/>
            <person name="Floudas D."/>
            <person name="Copeland A."/>
            <person name="Barry K.W."/>
            <person name="Cichocki N."/>
            <person name="Veneault-Fourrey C."/>
            <person name="LaButti K."/>
            <person name="Lindquist E.A."/>
            <person name="Lipzen A."/>
            <person name="Lundell T."/>
            <person name="Morin E."/>
            <person name="Murat C."/>
            <person name="Riley R."/>
            <person name="Ohm R."/>
            <person name="Sun H."/>
            <person name="Tunlid A."/>
            <person name="Henrissat B."/>
            <person name="Grigoriev I.V."/>
            <person name="Hibbett D.S."/>
            <person name="Martin F."/>
        </authorList>
    </citation>
    <scope>NUCLEOTIDE SEQUENCE [LARGE SCALE GENOMIC DNA]</scope>
    <source>
        <strain evidence="6">Ve08.2h10</strain>
    </source>
</reference>
<gene>
    <name evidence="5" type="ORF">PAXRUDRAFT_828233</name>
</gene>
<dbReference type="HOGENOM" id="CLU_090394_0_0_1"/>
<dbReference type="SMART" id="SM00495">
    <property type="entry name" value="ChtBD3"/>
    <property type="match status" value="2"/>
</dbReference>
<feature type="domain" description="Chitin-binding type-3" evidence="4">
    <location>
        <begin position="134"/>
        <end position="177"/>
    </location>
</feature>
<dbReference type="GO" id="GO:0005975">
    <property type="term" value="P:carbohydrate metabolic process"/>
    <property type="evidence" value="ECO:0007669"/>
    <property type="project" value="InterPro"/>
</dbReference>
<feature type="signal peptide" evidence="3">
    <location>
        <begin position="1"/>
        <end position="22"/>
    </location>
</feature>
<feature type="compositionally biased region" description="Pro residues" evidence="2">
    <location>
        <begin position="116"/>
        <end position="126"/>
    </location>
</feature>
<dbReference type="OrthoDB" id="2690646at2759"/>